<evidence type="ECO:0000256" key="4">
    <source>
        <dbReference type="PROSITE-ProRule" id="PRU00050"/>
    </source>
</evidence>
<reference evidence="6" key="1">
    <citation type="submission" date="2021-06" db="EMBL/GenBank/DDBJ databases">
        <title>Updating the genus Pseudomonas: Description of 43 new species and partition of the Pseudomonas putida group.</title>
        <authorList>
            <person name="Girard L."/>
            <person name="Lood C."/>
            <person name="Vandamme P."/>
            <person name="Rokni-Zadeh H."/>
            <person name="Van Noort V."/>
            <person name="Hofte M."/>
            <person name="Lavigne R."/>
            <person name="De Mot R."/>
        </authorList>
    </citation>
    <scope>NUCLEOTIDE SEQUENCE</scope>
    <source>
        <strain evidence="6">SWRI103</strain>
    </source>
</reference>
<organism evidence="6 7">
    <name type="scientific">Pseudomonas azadiae</name>
    <dbReference type="NCBI Taxonomy" id="2843612"/>
    <lineage>
        <taxon>Bacteria</taxon>
        <taxon>Pseudomonadati</taxon>
        <taxon>Pseudomonadota</taxon>
        <taxon>Gammaproteobacteria</taxon>
        <taxon>Pseudomonadales</taxon>
        <taxon>Pseudomonadaceae</taxon>
        <taxon>Pseudomonas</taxon>
    </lineage>
</organism>
<keyword evidence="7" id="KW-1185">Reference proteome</keyword>
<dbReference type="InterPro" id="IPR000673">
    <property type="entry name" value="Sig_transdc_resp-reg_Me-estase"/>
</dbReference>
<dbReference type="PIRSF" id="PIRSF036461">
    <property type="entry name" value="Chmtx_methlestr"/>
    <property type="match status" value="1"/>
</dbReference>
<proteinExistence type="predicted"/>
<evidence type="ECO:0000313" key="6">
    <source>
        <dbReference type="EMBL" id="MBV4455486.1"/>
    </source>
</evidence>
<dbReference type="Gene3D" id="3.40.50.180">
    <property type="entry name" value="Methylesterase CheB, C-terminal domain"/>
    <property type="match status" value="1"/>
</dbReference>
<feature type="active site" evidence="4">
    <location>
        <position position="16"/>
    </location>
</feature>
<keyword evidence="1 4" id="KW-0378">Hydrolase</keyword>
<feature type="active site" evidence="4">
    <location>
        <position position="43"/>
    </location>
</feature>
<protein>
    <recommendedName>
        <fullName evidence="2">protein-glutamate methylesterase</fullName>
        <ecNumber evidence="2">3.1.1.61</ecNumber>
    </recommendedName>
</protein>
<dbReference type="SUPFAM" id="SSF52738">
    <property type="entry name" value="Methylesterase CheB, C-terminal domain"/>
    <property type="match status" value="1"/>
</dbReference>
<accession>A0ABS6P622</accession>
<dbReference type="InterPro" id="IPR011247">
    <property type="entry name" value="Chemotax_prot-Glu_Me-esterase"/>
</dbReference>
<evidence type="ECO:0000256" key="1">
    <source>
        <dbReference type="ARBA" id="ARBA00022801"/>
    </source>
</evidence>
<dbReference type="EMBL" id="JAHSTY010000002">
    <property type="protein sequence ID" value="MBV4455486.1"/>
    <property type="molecule type" value="Genomic_DNA"/>
</dbReference>
<dbReference type="PROSITE" id="PS50122">
    <property type="entry name" value="CHEB"/>
    <property type="match status" value="1"/>
</dbReference>
<evidence type="ECO:0000256" key="2">
    <source>
        <dbReference type="ARBA" id="ARBA00039140"/>
    </source>
</evidence>
<feature type="active site" evidence="4">
    <location>
        <position position="134"/>
    </location>
</feature>
<dbReference type="EC" id="3.1.1.61" evidence="2"/>
<comment type="catalytic activity">
    <reaction evidence="3">
        <text>[protein]-L-glutamate 5-O-methyl ester + H2O = L-glutamyl-[protein] + methanol + H(+)</text>
        <dbReference type="Rhea" id="RHEA:23236"/>
        <dbReference type="Rhea" id="RHEA-COMP:10208"/>
        <dbReference type="Rhea" id="RHEA-COMP:10311"/>
        <dbReference type="ChEBI" id="CHEBI:15377"/>
        <dbReference type="ChEBI" id="CHEBI:15378"/>
        <dbReference type="ChEBI" id="CHEBI:17790"/>
        <dbReference type="ChEBI" id="CHEBI:29973"/>
        <dbReference type="ChEBI" id="CHEBI:82795"/>
        <dbReference type="EC" id="3.1.1.61"/>
    </reaction>
</comment>
<evidence type="ECO:0000313" key="7">
    <source>
        <dbReference type="Proteomes" id="UP001048976"/>
    </source>
</evidence>
<evidence type="ECO:0000256" key="3">
    <source>
        <dbReference type="ARBA" id="ARBA00048267"/>
    </source>
</evidence>
<dbReference type="RefSeq" id="WP_169375209.1">
    <property type="nucleotide sequence ID" value="NZ_JAHSTY010000002.1"/>
</dbReference>
<feature type="domain" description="CheB-type methylesterase" evidence="5">
    <location>
        <begin position="4"/>
        <end position="192"/>
    </location>
</feature>
<name>A0ABS6P622_9PSED</name>
<evidence type="ECO:0000259" key="5">
    <source>
        <dbReference type="PROSITE" id="PS50122"/>
    </source>
</evidence>
<keyword evidence="4" id="KW-0145">Chemotaxis</keyword>
<dbReference type="PANTHER" id="PTHR42872:SF6">
    <property type="entry name" value="PROTEIN-GLUTAMATE METHYLESTERASE_PROTEIN-GLUTAMINE GLUTAMINASE"/>
    <property type="match status" value="1"/>
</dbReference>
<comment type="caution">
    <text evidence="6">The sequence shown here is derived from an EMBL/GenBank/DDBJ whole genome shotgun (WGS) entry which is preliminary data.</text>
</comment>
<dbReference type="PANTHER" id="PTHR42872">
    <property type="entry name" value="PROTEIN-GLUTAMATE METHYLESTERASE/PROTEIN-GLUTAMINE GLUTAMINASE"/>
    <property type="match status" value="1"/>
</dbReference>
<sequence>MHQDNPVDQIIVIGASSGGLTALRTLLAQLPSDLQAAVFITMHIGDQPSLLPSLLAKTTSLDIDFALSGEAIKNGRVYVAPPDQHLLIKRGTLQLVRSAKENHSRPAIDPMFRSAAISYAEGTIGVILTGELDDGVVGLQAIKAYGGRVFVQDPETAEAPSMPMNALRHVEVDTCLPLDELGRALGRAVAQRAPEAPAPREPKRIEPYATENDLTEDLSSGGAYALDAIGKVSGISCPECGGSLWEVGAAPPRFRCHTGHSYTSVALFHGQNEMIEEALWVAIRAMHEKQLLLGRQIQSSKDFGRTGAVKEYELASEGLEGHKDTLRALVTTLRPVSSSDAQTPK</sequence>
<dbReference type="Proteomes" id="UP001048976">
    <property type="component" value="Unassembled WGS sequence"/>
</dbReference>
<gene>
    <name evidence="6" type="ORF">KVG91_23165</name>
</gene>
<dbReference type="InterPro" id="IPR035909">
    <property type="entry name" value="CheB_C"/>
</dbReference>
<dbReference type="Pfam" id="PF01339">
    <property type="entry name" value="CheB_methylest"/>
    <property type="match status" value="1"/>
</dbReference>
<dbReference type="CDD" id="cd16433">
    <property type="entry name" value="CheB"/>
    <property type="match status" value="1"/>
</dbReference>